<evidence type="ECO:0000313" key="3">
    <source>
        <dbReference type="Proteomes" id="UP000029914"/>
    </source>
</evidence>
<accession>A0A097IJI3</accession>
<dbReference type="STRING" id="558173.CDOO_06780"/>
<dbReference type="HOGENOM" id="CLU_2179399_0_0_11"/>
<gene>
    <name evidence="2" type="ORF">CDOO_06780</name>
</gene>
<reference evidence="2 3" key="1">
    <citation type="submission" date="2013-09" db="EMBL/GenBank/DDBJ databases">
        <title>Complete genome sequence of Corynebacterium doosanense CAU 212(T) (=DSM 45436(T)), isolated from activated sludge.</title>
        <authorList>
            <person name="Schaffert L."/>
            <person name="Albersmeier A."/>
            <person name="Kalinowski J."/>
            <person name="Ruckert C."/>
        </authorList>
    </citation>
    <scope>NUCLEOTIDE SEQUENCE [LARGE SCALE GENOMIC DNA]</scope>
    <source>
        <strain evidence="2 3">CAU 212</strain>
    </source>
</reference>
<feature type="transmembrane region" description="Helical" evidence="1">
    <location>
        <begin position="20"/>
        <end position="42"/>
    </location>
</feature>
<evidence type="ECO:0000313" key="2">
    <source>
        <dbReference type="EMBL" id="AIT62275.1"/>
    </source>
</evidence>
<dbReference type="Proteomes" id="UP000029914">
    <property type="component" value="Chromosome"/>
</dbReference>
<keyword evidence="1" id="KW-1133">Transmembrane helix</keyword>
<keyword evidence="3" id="KW-1185">Reference proteome</keyword>
<proteinExistence type="predicted"/>
<dbReference type="AlphaFoldDB" id="A0A097IJI3"/>
<keyword evidence="1" id="KW-0472">Membrane</keyword>
<dbReference type="RefSeq" id="WP_018022486.1">
    <property type="nucleotide sequence ID" value="NZ_AQUX01000008.1"/>
</dbReference>
<organism evidence="2 3">
    <name type="scientific">Corynebacterium doosanense CAU 212 = DSM 45436</name>
    <dbReference type="NCBI Taxonomy" id="558173"/>
    <lineage>
        <taxon>Bacteria</taxon>
        <taxon>Bacillati</taxon>
        <taxon>Actinomycetota</taxon>
        <taxon>Actinomycetes</taxon>
        <taxon>Mycobacteriales</taxon>
        <taxon>Corynebacteriaceae</taxon>
        <taxon>Corynebacterium</taxon>
    </lineage>
</organism>
<name>A0A097IJI3_9CORY</name>
<sequence>MSTTNPWEDSPEAPGPKTGLIVAAVVAVIAVIAVVAGAFWFWGSLEPSTDVAAVTTTAIPPTATPAEDTAEPTTATATALADTSERCAPDVVTAASPASPVSVAYCDGE</sequence>
<evidence type="ECO:0000256" key="1">
    <source>
        <dbReference type="SAM" id="Phobius"/>
    </source>
</evidence>
<protein>
    <submittedName>
        <fullName evidence="2">Uncharacterized protein</fullName>
    </submittedName>
</protein>
<keyword evidence="1" id="KW-0812">Transmembrane</keyword>
<dbReference type="KEGG" id="cdo:CDOO_06780"/>
<dbReference type="EMBL" id="CP006764">
    <property type="protein sequence ID" value="AIT62275.1"/>
    <property type="molecule type" value="Genomic_DNA"/>
</dbReference>